<dbReference type="Pfam" id="PF01832">
    <property type="entry name" value="Glucosaminidase"/>
    <property type="match status" value="1"/>
</dbReference>
<sequence>MSDPAGPTGPRTRGADASKSPGPTGAKSLVRAIVGPKRERAVLALAVLAACAMAVTVILGGPVTRNASVEYSPQIADLLDAEGLARRTANAEGQTWAVVRLPDGPQPLARYFASMNYHVDGVREGGPEVPRVYVEDLPEGLRDFAPVEAKKQLFVRLMLPLVLKANERVLAERERIRSLRNRLDRLNPRERSWLMATAAKYRVEADKPAAIDFDQLLIRADVVPPSLAITQSILESGWGTSRFARKGNALFGQRTWSADTPGMDPQRAEGFKVRAFDSLLQSVEAYVRNLNTTGAYASLRQQRARMRAQDRRIDGYQLAGTLTKYSEEGQTYVRKLRGLMQHNGLRAFDDASLRRQTIAQRVIPDADVEAVNVALARPGPD</sequence>
<evidence type="ECO:0000256" key="1">
    <source>
        <dbReference type="SAM" id="MobiDB-lite"/>
    </source>
</evidence>
<comment type="caution">
    <text evidence="4">The sequence shown here is derived from an EMBL/GenBank/DDBJ whole genome shotgun (WGS) entry which is preliminary data.</text>
</comment>
<dbReference type="RefSeq" id="WP_200339599.1">
    <property type="nucleotide sequence ID" value="NZ_NRRL01000007.1"/>
</dbReference>
<keyword evidence="2" id="KW-0472">Membrane</keyword>
<evidence type="ECO:0000313" key="5">
    <source>
        <dbReference type="Proteomes" id="UP001296873"/>
    </source>
</evidence>
<dbReference type="InterPro" id="IPR002901">
    <property type="entry name" value="MGlyc_endo_b_GlcNAc-like_dom"/>
</dbReference>
<feature type="domain" description="Mannosyl-glycoprotein endo-beta-N-acetylglucosamidase-like" evidence="3">
    <location>
        <begin position="200"/>
        <end position="333"/>
    </location>
</feature>
<keyword evidence="2" id="KW-1133">Transmembrane helix</keyword>
<feature type="region of interest" description="Disordered" evidence="1">
    <location>
        <begin position="1"/>
        <end position="26"/>
    </location>
</feature>
<protein>
    <recommendedName>
        <fullName evidence="3">Mannosyl-glycoprotein endo-beta-N-acetylglucosamidase-like domain-containing protein</fullName>
    </recommendedName>
</protein>
<accession>A0ABS1DAK7</accession>
<dbReference type="Gene3D" id="1.10.530.10">
    <property type="match status" value="1"/>
</dbReference>
<feature type="transmembrane region" description="Helical" evidence="2">
    <location>
        <begin position="41"/>
        <end position="63"/>
    </location>
</feature>
<dbReference type="PANTHER" id="PTHR40572:SF1">
    <property type="entry name" value="PROTEIN BAX"/>
    <property type="match status" value="1"/>
</dbReference>
<name>A0ABS1DAK7_9PROT</name>
<evidence type="ECO:0000313" key="4">
    <source>
        <dbReference type="EMBL" id="MBK1667467.1"/>
    </source>
</evidence>
<organism evidence="4 5">
    <name type="scientific">Rhodovibrio sodomensis</name>
    <dbReference type="NCBI Taxonomy" id="1088"/>
    <lineage>
        <taxon>Bacteria</taxon>
        <taxon>Pseudomonadati</taxon>
        <taxon>Pseudomonadota</taxon>
        <taxon>Alphaproteobacteria</taxon>
        <taxon>Rhodospirillales</taxon>
        <taxon>Rhodovibrionaceae</taxon>
        <taxon>Rhodovibrio</taxon>
    </lineage>
</organism>
<evidence type="ECO:0000259" key="3">
    <source>
        <dbReference type="SMART" id="SM00047"/>
    </source>
</evidence>
<dbReference type="EMBL" id="NRRL01000007">
    <property type="protein sequence ID" value="MBK1667467.1"/>
    <property type="molecule type" value="Genomic_DNA"/>
</dbReference>
<proteinExistence type="predicted"/>
<dbReference type="PANTHER" id="PTHR40572">
    <property type="entry name" value="PROTEIN BAX"/>
    <property type="match status" value="1"/>
</dbReference>
<dbReference type="SMART" id="SM00047">
    <property type="entry name" value="LYZ2"/>
    <property type="match status" value="1"/>
</dbReference>
<keyword evidence="5" id="KW-1185">Reference proteome</keyword>
<dbReference type="Proteomes" id="UP001296873">
    <property type="component" value="Unassembled WGS sequence"/>
</dbReference>
<evidence type="ECO:0000256" key="2">
    <source>
        <dbReference type="SAM" id="Phobius"/>
    </source>
</evidence>
<keyword evidence="2" id="KW-0812">Transmembrane</keyword>
<dbReference type="InterPro" id="IPR053195">
    <property type="entry name" value="Bax-like"/>
</dbReference>
<reference evidence="4 5" key="1">
    <citation type="journal article" date="2020" name="Microorganisms">
        <title>Osmotic Adaptation and Compatible Solute Biosynthesis of Phototrophic Bacteria as Revealed from Genome Analyses.</title>
        <authorList>
            <person name="Imhoff J.F."/>
            <person name="Rahn T."/>
            <person name="Kunzel S."/>
            <person name="Keller A."/>
            <person name="Neulinger S.C."/>
        </authorList>
    </citation>
    <scope>NUCLEOTIDE SEQUENCE [LARGE SCALE GENOMIC DNA]</scope>
    <source>
        <strain evidence="4 5">DSM 9895</strain>
    </source>
</reference>
<gene>
    <name evidence="4" type="ORF">CKO28_05410</name>
</gene>